<sequence length="396" mass="45366">MRILLGKRSTKSDTNVRIVLGPGDCPKHENLSIRRNVPASLECLDRLPAGFSSPPPPPLPYRDFFHHLCRCTTKCDMYSDKDKVLIEKRRSLWMQLVQRNLNGNTSNHFVCSHYFVSGSLGQANQLLSLPTGCSLENGNETVQHESETQQDETSESTTFDLGNIIEDTSVNVDIVEDSYCLNTLSQESTSSTEDIQPGTSSFLQLGINCQQSPCRDGEQKEIQRLKDAVEEIILPVQLRTFPRFMGDDLRMCTSLLIKKHLAVVNDESFCNLLKPGDEVFADRGFLIKKHIEESGAKLTTTAFFGKRSRLTRRETSFSRKVSNLRIHVERVIGRLRETYKITKDYLAQPTQRNLQQLADCFFHFFFSLQQFLFYRMCTTNFQLFSLIRYRSCGIRE</sequence>
<dbReference type="Pfam" id="PF13359">
    <property type="entry name" value="DDE_Tnp_4"/>
    <property type="match status" value="1"/>
</dbReference>
<dbReference type="PANTHER" id="PTHR23080:SF143">
    <property type="entry name" value="SI:DKEY-56D12.4"/>
    <property type="match status" value="1"/>
</dbReference>
<evidence type="ECO:0000259" key="3">
    <source>
        <dbReference type="Pfam" id="PF13359"/>
    </source>
</evidence>
<dbReference type="OrthoDB" id="6375458at2759"/>
<accession>A0A162CAF2</accession>
<gene>
    <name evidence="4" type="ORF">APZ42_034532</name>
</gene>
<dbReference type="AlphaFoldDB" id="A0A162CAF2"/>
<comment type="caution">
    <text evidence="4">The sequence shown here is derived from an EMBL/GenBank/DDBJ whole genome shotgun (WGS) entry which is preliminary data.</text>
</comment>
<proteinExistence type="predicted"/>
<evidence type="ECO:0000313" key="4">
    <source>
        <dbReference type="EMBL" id="KZS02881.1"/>
    </source>
</evidence>
<protein>
    <recommendedName>
        <fullName evidence="3">DDE Tnp4 domain-containing protein</fullName>
    </recommendedName>
</protein>
<comment type="cofactor">
    <cofactor evidence="1">
        <name>a divalent metal cation</name>
        <dbReference type="ChEBI" id="CHEBI:60240"/>
    </cofactor>
</comment>
<dbReference type="EMBL" id="LRGB01003386">
    <property type="protein sequence ID" value="KZS02881.1"/>
    <property type="molecule type" value="Genomic_DNA"/>
</dbReference>
<dbReference type="InterPro" id="IPR027806">
    <property type="entry name" value="HARBI1_dom"/>
</dbReference>
<keyword evidence="2" id="KW-0479">Metal-binding</keyword>
<name>A0A162CAF2_9CRUS</name>
<dbReference type="GO" id="GO:0046872">
    <property type="term" value="F:metal ion binding"/>
    <property type="evidence" value="ECO:0007669"/>
    <property type="project" value="UniProtKB-KW"/>
</dbReference>
<feature type="domain" description="DDE Tnp4" evidence="3">
    <location>
        <begin position="263"/>
        <end position="358"/>
    </location>
</feature>
<organism evidence="4 5">
    <name type="scientific">Daphnia magna</name>
    <dbReference type="NCBI Taxonomy" id="35525"/>
    <lineage>
        <taxon>Eukaryota</taxon>
        <taxon>Metazoa</taxon>
        <taxon>Ecdysozoa</taxon>
        <taxon>Arthropoda</taxon>
        <taxon>Crustacea</taxon>
        <taxon>Branchiopoda</taxon>
        <taxon>Diplostraca</taxon>
        <taxon>Cladocera</taxon>
        <taxon>Anomopoda</taxon>
        <taxon>Daphniidae</taxon>
        <taxon>Daphnia</taxon>
    </lineage>
</organism>
<dbReference type="PANTHER" id="PTHR23080">
    <property type="entry name" value="THAP DOMAIN PROTEIN"/>
    <property type="match status" value="1"/>
</dbReference>
<evidence type="ECO:0000313" key="5">
    <source>
        <dbReference type="Proteomes" id="UP000076858"/>
    </source>
</evidence>
<reference evidence="4 5" key="1">
    <citation type="submission" date="2016-03" db="EMBL/GenBank/DDBJ databases">
        <title>EvidentialGene: Evidence-directed Construction of Genes on Genomes.</title>
        <authorList>
            <person name="Gilbert D.G."/>
            <person name="Choi J.-H."/>
            <person name="Mockaitis K."/>
            <person name="Colbourne J."/>
            <person name="Pfrender M."/>
        </authorList>
    </citation>
    <scope>NUCLEOTIDE SEQUENCE [LARGE SCALE GENOMIC DNA]</scope>
    <source>
        <strain evidence="4 5">Xinb3</strain>
        <tissue evidence="4">Complete organism</tissue>
    </source>
</reference>
<evidence type="ECO:0000256" key="2">
    <source>
        <dbReference type="ARBA" id="ARBA00022723"/>
    </source>
</evidence>
<dbReference type="Proteomes" id="UP000076858">
    <property type="component" value="Unassembled WGS sequence"/>
</dbReference>
<evidence type="ECO:0000256" key="1">
    <source>
        <dbReference type="ARBA" id="ARBA00001968"/>
    </source>
</evidence>
<keyword evidence="5" id="KW-1185">Reference proteome</keyword>